<feature type="region of interest" description="Disordered" evidence="1">
    <location>
        <begin position="40"/>
        <end position="63"/>
    </location>
</feature>
<proteinExistence type="predicted"/>
<dbReference type="Proteomes" id="UP001139031">
    <property type="component" value="Unassembled WGS sequence"/>
</dbReference>
<organism evidence="2 3">
    <name type="scientific">Nannocystis pusilla</name>
    <dbReference type="NCBI Taxonomy" id="889268"/>
    <lineage>
        <taxon>Bacteria</taxon>
        <taxon>Pseudomonadati</taxon>
        <taxon>Myxococcota</taxon>
        <taxon>Polyangia</taxon>
        <taxon>Nannocystales</taxon>
        <taxon>Nannocystaceae</taxon>
        <taxon>Nannocystis</taxon>
    </lineage>
</organism>
<evidence type="ECO:0000256" key="1">
    <source>
        <dbReference type="SAM" id="MobiDB-lite"/>
    </source>
</evidence>
<gene>
    <name evidence="2" type="ORF">K7C98_05525</name>
</gene>
<accession>A0ABS7TKN4</accession>
<feature type="compositionally biased region" description="Basic and acidic residues" evidence="1">
    <location>
        <begin position="40"/>
        <end position="55"/>
    </location>
</feature>
<evidence type="ECO:0000313" key="2">
    <source>
        <dbReference type="EMBL" id="MBZ5708707.1"/>
    </source>
</evidence>
<protein>
    <submittedName>
        <fullName evidence="2">Uncharacterized protein</fullName>
    </submittedName>
</protein>
<sequence length="94" mass="10410">MLRVEPYAVPPVVKVNGTPYVRVGTVTQRANEAQLRRLEERRPIHHQPFDTRPCDADGITGSQRQSVARATRAFEQLAAAIVSRLDTLQAESSG</sequence>
<comment type="caution">
    <text evidence="2">The sequence shown here is derived from an EMBL/GenBank/DDBJ whole genome shotgun (WGS) entry which is preliminary data.</text>
</comment>
<dbReference type="RefSeq" id="WP_224190470.1">
    <property type="nucleotide sequence ID" value="NZ_JAIRAU010000001.1"/>
</dbReference>
<dbReference type="EMBL" id="JAIRAU010000001">
    <property type="protein sequence ID" value="MBZ5708707.1"/>
    <property type="molecule type" value="Genomic_DNA"/>
</dbReference>
<evidence type="ECO:0000313" key="3">
    <source>
        <dbReference type="Proteomes" id="UP001139031"/>
    </source>
</evidence>
<name>A0ABS7TKN4_9BACT</name>
<reference evidence="2" key="1">
    <citation type="submission" date="2021-08" db="EMBL/GenBank/DDBJ databases">
        <authorList>
            <person name="Stevens D.C."/>
        </authorList>
    </citation>
    <scope>NUCLEOTIDE SEQUENCE</scope>
    <source>
        <strain evidence="2">DSM 53165</strain>
    </source>
</reference>
<keyword evidence="3" id="KW-1185">Reference proteome</keyword>